<dbReference type="NCBIfam" id="TIGR04183">
    <property type="entry name" value="Por_Secre_tail"/>
    <property type="match status" value="1"/>
</dbReference>
<proteinExistence type="predicted"/>
<dbReference type="InterPro" id="IPR026444">
    <property type="entry name" value="Secre_tail"/>
</dbReference>
<sequence>MTFGKITYCKVFCHSPRIYWFITFFYALLVNYTLNAQITHVTGDFRTIASGDFNNVLIWEVWNGSIWIAATDKPGMDNHVFIDFGHEIRLTGNEAVRSVYFNAEGSTGRKLNLQIFNLDVYGSLHLMERAGGNYTLVGSSTAITLIDWIYPVTGSIVFRGDSRTVVDRASWSAQNTRSKFTVIFDPNPGQTLVVNSPFKSTRFVVRSGTLLQRRNTAGTTICCTFSFNDQVDFNGGGAFGDLVVESGATFISECTGTGATLSILQRTNAIPASLFQVEEAGNAVFLGNNPVAESINFQMEGNVYYRSNSGNQNLLRTTLAGTRQPKRYHNLIFENNAQKLLTDSLFLTGDLARLSGGNLVEAPTFLKFEGNQIQQVIGQVFDYSQVEIDKSGGRLVLDSDMRIRTNFFQRNGQVDFDGHDLHINIDGGGVYEWDGGKWLNLNTLVYHNLPTSLQDRNATFPFEDAYQGGVRRVRLVGSSPGGDLSLRFMEIPGANWDPDFDDNDGSPILYQLNSYFEFSGLSASTDPIELRISAENLIVDDVDDLRVVSNGMAAPGVHLPGVDADTLWARRSLEFGELNGSSFTVGSFRLMSILPLNWMHVEAEWEGNRILVAWSTANENGNEKFVLHRAKSRELEFEKIAEIPSKGNSEGIQEYLFRYSEKLEEDAYFQLEQVDFDGKNSFSEVFRLEGKTWKEGTSSKVFPNPYVSGEVQFQLPSFLDPKEVEITVFGMSGERHFSLHLGSSDLEEKFSGLPKGIYLIQLEAPGFQDKLRFWRR</sequence>
<dbReference type="AlphaFoldDB" id="A0A951MGJ9"/>
<organism evidence="1 2">
    <name type="scientific">Arthrospiribacter ruber</name>
    <dbReference type="NCBI Taxonomy" id="2487934"/>
    <lineage>
        <taxon>Bacteria</taxon>
        <taxon>Pseudomonadati</taxon>
        <taxon>Bacteroidota</taxon>
        <taxon>Cytophagia</taxon>
        <taxon>Cytophagales</taxon>
        <taxon>Cyclobacteriaceae</taxon>
        <taxon>Arthrospiribacter</taxon>
    </lineage>
</organism>
<comment type="caution">
    <text evidence="1">The sequence shown here is derived from an EMBL/GenBank/DDBJ whole genome shotgun (WGS) entry which is preliminary data.</text>
</comment>
<name>A0A951MGJ9_9BACT</name>
<evidence type="ECO:0000313" key="2">
    <source>
        <dbReference type="Proteomes" id="UP000727490"/>
    </source>
</evidence>
<protein>
    <submittedName>
        <fullName evidence="1">T9SS C-terminal target domain-containing protein</fullName>
    </submittedName>
</protein>
<accession>A0A951MGJ9</accession>
<dbReference type="Proteomes" id="UP000727490">
    <property type="component" value="Unassembled WGS sequence"/>
</dbReference>
<reference evidence="1 2" key="1">
    <citation type="journal article" date="2020" name="Syst. Appl. Microbiol.">
        <title>Arthrospiribacter ruber gen. nov., sp. nov., a novel bacterium isolated from Arthrospira cultures.</title>
        <authorList>
            <person name="Waleron M."/>
            <person name="Misztak A."/>
            <person name="Waleron M.M."/>
            <person name="Furmaniak M."/>
            <person name="Mrozik A."/>
            <person name="Waleron K."/>
        </authorList>
    </citation>
    <scope>NUCLEOTIDE SEQUENCE [LARGE SCALE GENOMIC DNA]</scope>
    <source>
        <strain evidence="1 2">DPMB0001</strain>
    </source>
</reference>
<gene>
    <name evidence="1" type="ORF">EGN73_14745</name>
</gene>
<evidence type="ECO:0000313" key="1">
    <source>
        <dbReference type="EMBL" id="MBW3469056.1"/>
    </source>
</evidence>
<dbReference type="EMBL" id="RPHB01000007">
    <property type="protein sequence ID" value="MBW3469056.1"/>
    <property type="molecule type" value="Genomic_DNA"/>
</dbReference>
<keyword evidence="2" id="KW-1185">Reference proteome</keyword>
<dbReference type="RefSeq" id="WP_219291417.1">
    <property type="nucleotide sequence ID" value="NZ_RPHB01000007.1"/>
</dbReference>